<dbReference type="SUPFAM" id="SSF56349">
    <property type="entry name" value="DNA breaking-rejoining enzymes"/>
    <property type="match status" value="1"/>
</dbReference>
<comment type="similarity">
    <text evidence="1">Belongs to the 'phage' integrase family.</text>
</comment>
<dbReference type="PANTHER" id="PTHR30349">
    <property type="entry name" value="PHAGE INTEGRASE-RELATED"/>
    <property type="match status" value="1"/>
</dbReference>
<reference evidence="5 6" key="1">
    <citation type="submission" date="2015-09" db="EMBL/GenBank/DDBJ databases">
        <authorList>
            <consortium name="Pathogen Informatics"/>
        </authorList>
    </citation>
    <scope>NUCLEOTIDE SEQUENCE [LARGE SCALE GENOMIC DNA]</scope>
    <source>
        <strain evidence="5 6">2789STDY5834846</strain>
    </source>
</reference>
<dbReference type="InterPro" id="IPR011010">
    <property type="entry name" value="DNA_brk_join_enz"/>
</dbReference>
<dbReference type="PANTHER" id="PTHR30349:SF64">
    <property type="entry name" value="PROPHAGE INTEGRASE INTD-RELATED"/>
    <property type="match status" value="1"/>
</dbReference>
<evidence type="ECO:0000313" key="5">
    <source>
        <dbReference type="EMBL" id="CUO87497.1"/>
    </source>
</evidence>
<evidence type="ECO:0000259" key="4">
    <source>
        <dbReference type="PROSITE" id="PS51898"/>
    </source>
</evidence>
<dbReference type="Pfam" id="PF13102">
    <property type="entry name" value="Phage_int_SAM_5"/>
    <property type="match status" value="1"/>
</dbReference>
<organism evidence="5 6">
    <name type="scientific">Bacteroides faecis</name>
    <dbReference type="NCBI Taxonomy" id="674529"/>
    <lineage>
        <taxon>Bacteria</taxon>
        <taxon>Pseudomonadati</taxon>
        <taxon>Bacteroidota</taxon>
        <taxon>Bacteroidia</taxon>
        <taxon>Bacteroidales</taxon>
        <taxon>Bacteroidaceae</taxon>
        <taxon>Bacteroides</taxon>
    </lineage>
</organism>
<dbReference type="InterPro" id="IPR002104">
    <property type="entry name" value="Integrase_catalytic"/>
</dbReference>
<dbReference type="Gene3D" id="1.10.150.130">
    <property type="match status" value="1"/>
</dbReference>
<dbReference type="Pfam" id="PF17293">
    <property type="entry name" value="Arm-DNA-bind_5"/>
    <property type="match status" value="1"/>
</dbReference>
<dbReference type="EMBL" id="CZAE01000004">
    <property type="protein sequence ID" value="CUO87497.1"/>
    <property type="molecule type" value="Genomic_DNA"/>
</dbReference>
<dbReference type="Pfam" id="PF00589">
    <property type="entry name" value="Phage_integrase"/>
    <property type="match status" value="1"/>
</dbReference>
<dbReference type="RefSeq" id="WP_055269148.1">
    <property type="nucleotide sequence ID" value="NZ_CAXKYA010000002.1"/>
</dbReference>
<dbReference type="Proteomes" id="UP000095606">
    <property type="component" value="Unassembled WGS sequence"/>
</dbReference>
<dbReference type="GO" id="GO:0015074">
    <property type="term" value="P:DNA integration"/>
    <property type="evidence" value="ECO:0007669"/>
    <property type="project" value="InterPro"/>
</dbReference>
<accession>A0A174IPM3</accession>
<dbReference type="CDD" id="cd01185">
    <property type="entry name" value="INTN1_C_like"/>
    <property type="match status" value="1"/>
</dbReference>
<keyword evidence="2" id="KW-0238">DNA-binding</keyword>
<evidence type="ECO:0000256" key="1">
    <source>
        <dbReference type="ARBA" id="ARBA00008857"/>
    </source>
</evidence>
<dbReference type="InterPro" id="IPR035386">
    <property type="entry name" value="Arm-DNA-bind_5"/>
</dbReference>
<dbReference type="Gene3D" id="1.10.443.10">
    <property type="entry name" value="Intergrase catalytic core"/>
    <property type="match status" value="1"/>
</dbReference>
<dbReference type="GeneID" id="69588521"/>
<evidence type="ECO:0000313" key="6">
    <source>
        <dbReference type="Proteomes" id="UP000095606"/>
    </source>
</evidence>
<evidence type="ECO:0000256" key="2">
    <source>
        <dbReference type="ARBA" id="ARBA00023125"/>
    </source>
</evidence>
<sequence length="488" mass="56488">MATYRFELNDKPSRNGKYAVFLRVTVNGKRKKFKTPVEVNRKSDWNPTPKGDNWIRPSEPNSKVWNQTLSKTIEKAKKTYEELANNGAVTSEKVISGINTESNVFSFISFAESFAKSTYESGEYRTYTKYITLLNKLKFFINGVNPESILTIPRNGKELEIHLGKLKKDLLFNEITLSFLNKFKAYLKKIPNSKNAELTLHQNTISKQFDNFKSLYNKGRIELKEKGLSIKDNPFDDFECETIDTNKEKLTWEEIELLKKLSLEENSLIWHSRNCFLLAFYCAGMRAGDLIQLRGTNILYEHGDWRISYRMDKTATTKEILLLPEALEIITKYTDLQNRTSNYIFPLLDNNANYAKAITWEDKERLPHEVKKHLLQQVNSKNSLLNKYLNKMAEMAGITKKISMHIARHSFANIARQKKANVYDISKALGHSSLKITEAYLSKFDTTSQDATMKQVFDTNNIDEELLIKQLQGIAPDKLRDILKRIEK</sequence>
<feature type="domain" description="Tyr recombinase" evidence="4">
    <location>
        <begin position="245"/>
        <end position="454"/>
    </location>
</feature>
<dbReference type="InterPro" id="IPR010998">
    <property type="entry name" value="Integrase_recombinase_N"/>
</dbReference>
<protein>
    <submittedName>
        <fullName evidence="5">Integrase</fullName>
    </submittedName>
</protein>
<dbReference type="InterPro" id="IPR013762">
    <property type="entry name" value="Integrase-like_cat_sf"/>
</dbReference>
<name>A0A174IPM3_9BACE</name>
<dbReference type="InterPro" id="IPR050090">
    <property type="entry name" value="Tyrosine_recombinase_XerCD"/>
</dbReference>
<dbReference type="PROSITE" id="PS51898">
    <property type="entry name" value="TYR_RECOMBINASE"/>
    <property type="match status" value="1"/>
</dbReference>
<dbReference type="GO" id="GO:0003677">
    <property type="term" value="F:DNA binding"/>
    <property type="evidence" value="ECO:0007669"/>
    <property type="project" value="UniProtKB-KW"/>
</dbReference>
<keyword evidence="3" id="KW-0233">DNA recombination</keyword>
<evidence type="ECO:0000256" key="3">
    <source>
        <dbReference type="ARBA" id="ARBA00023172"/>
    </source>
</evidence>
<gene>
    <name evidence="5" type="ORF">ERS852461_01350</name>
</gene>
<proteinExistence type="inferred from homology"/>
<dbReference type="AlphaFoldDB" id="A0A174IPM3"/>
<dbReference type="InterPro" id="IPR025269">
    <property type="entry name" value="SAM-like_dom"/>
</dbReference>
<dbReference type="GO" id="GO:0006310">
    <property type="term" value="P:DNA recombination"/>
    <property type="evidence" value="ECO:0007669"/>
    <property type="project" value="UniProtKB-KW"/>
</dbReference>